<dbReference type="HOGENOM" id="CLU_3222054_0_0_6"/>
<name>C9Y3G5_CROTZ</name>
<dbReference type="Proteomes" id="UP000002069">
    <property type="component" value="Chromosome"/>
</dbReference>
<keyword evidence="2" id="KW-1185">Reference proteome</keyword>
<accession>C9Y3G5</accession>
<proteinExistence type="predicted"/>
<reference evidence="2" key="2">
    <citation type="journal article" date="2011" name="J. Bacteriol.">
        <title>Complete genome sequence of Cronobacter turicensis LMG 23827, a food-borne pathogen causing deaths in neonates.</title>
        <authorList>
            <person name="Stephan R."/>
            <person name="Lehner A."/>
            <person name="Tischler P."/>
            <person name="Rattei T."/>
        </authorList>
    </citation>
    <scope>NUCLEOTIDE SEQUENCE [LARGE SCALE GENOMIC DNA]</scope>
    <source>
        <strain evidence="2">DSM 18703 / CCUG 55852 / LMG 23827 / z3032</strain>
    </source>
</reference>
<evidence type="ECO:0000313" key="2">
    <source>
        <dbReference type="Proteomes" id="UP000002069"/>
    </source>
</evidence>
<reference evidence="1 2" key="1">
    <citation type="journal article" date="2010" name="J. Bacteriol.">
        <title>Complete Genome Sequence of Cronobacter turicensis LMG 23827, a foodborne pathogen causing deaths in neonates.</title>
        <authorList>
            <person name="Stephan R."/>
            <person name="Lehner A."/>
            <person name="Tischler P."/>
            <person name="Rattei T."/>
        </authorList>
    </citation>
    <scope>NUCLEOTIDE SEQUENCE [LARGE SCALE GENOMIC DNA]</scope>
    <source>
        <strain evidence="2">DSM 18703 / CCUG 55852 / LMG 23827 / z3032</strain>
    </source>
</reference>
<organism evidence="1 2">
    <name type="scientific">Cronobacter turicensis (strain DSM 18703 / CCUG 55852 / LMG 23827 / z3032)</name>
    <dbReference type="NCBI Taxonomy" id="693216"/>
    <lineage>
        <taxon>Bacteria</taxon>
        <taxon>Pseudomonadati</taxon>
        <taxon>Pseudomonadota</taxon>
        <taxon>Gammaproteobacteria</taxon>
        <taxon>Enterobacterales</taxon>
        <taxon>Enterobacteriaceae</taxon>
        <taxon>Cronobacter</taxon>
    </lineage>
</organism>
<protein>
    <submittedName>
        <fullName evidence="1">Uncharacterized protein</fullName>
    </submittedName>
</protein>
<dbReference type="AlphaFoldDB" id="C9Y3G5"/>
<dbReference type="EMBL" id="FN543093">
    <property type="protein sequence ID" value="CBA34531.1"/>
    <property type="molecule type" value="Genomic_DNA"/>
</dbReference>
<evidence type="ECO:0000313" key="1">
    <source>
        <dbReference type="EMBL" id="CBA34531.1"/>
    </source>
</evidence>
<gene>
    <name evidence="1" type="ordered locus">Ctu_42070</name>
</gene>
<dbReference type="KEGG" id="ctu:CTU_42070"/>
<sequence length="44" mass="5131">MVALSFSRQFFLKRNVSMAITVSQRHVCLLFTLPDKLLVSETFR</sequence>